<dbReference type="Pfam" id="PF03195">
    <property type="entry name" value="LOB"/>
    <property type="match status" value="1"/>
</dbReference>
<evidence type="ECO:0000256" key="2">
    <source>
        <dbReference type="SAM" id="MobiDB-lite"/>
    </source>
</evidence>
<comment type="caution">
    <text evidence="4">The sequence shown here is derived from an EMBL/GenBank/DDBJ whole genome shotgun (WGS) entry which is preliminary data.</text>
</comment>
<organism evidence="4 5">
    <name type="scientific">Salvia divinorum</name>
    <name type="common">Maria pastora</name>
    <name type="synonym">Diviner's sage</name>
    <dbReference type="NCBI Taxonomy" id="28513"/>
    <lineage>
        <taxon>Eukaryota</taxon>
        <taxon>Viridiplantae</taxon>
        <taxon>Streptophyta</taxon>
        <taxon>Embryophyta</taxon>
        <taxon>Tracheophyta</taxon>
        <taxon>Spermatophyta</taxon>
        <taxon>Magnoliopsida</taxon>
        <taxon>eudicotyledons</taxon>
        <taxon>Gunneridae</taxon>
        <taxon>Pentapetalae</taxon>
        <taxon>asterids</taxon>
        <taxon>lamiids</taxon>
        <taxon>Lamiales</taxon>
        <taxon>Lamiaceae</taxon>
        <taxon>Nepetoideae</taxon>
        <taxon>Mentheae</taxon>
        <taxon>Salviinae</taxon>
        <taxon>Salvia</taxon>
        <taxon>Salvia subgen. Calosphace</taxon>
    </lineage>
</organism>
<evidence type="ECO:0000313" key="5">
    <source>
        <dbReference type="Proteomes" id="UP001567538"/>
    </source>
</evidence>
<proteinExistence type="inferred from homology"/>
<feature type="domain" description="LOB" evidence="3">
    <location>
        <begin position="35"/>
        <end position="136"/>
    </location>
</feature>
<name>A0ABD1G282_SALDI</name>
<dbReference type="EMBL" id="JBEAFC010000010">
    <property type="protein sequence ID" value="KAL1538182.1"/>
    <property type="molecule type" value="Genomic_DNA"/>
</dbReference>
<evidence type="ECO:0000256" key="1">
    <source>
        <dbReference type="ARBA" id="ARBA00005474"/>
    </source>
</evidence>
<dbReference type="InterPro" id="IPR004883">
    <property type="entry name" value="LOB"/>
</dbReference>
<dbReference type="AlphaFoldDB" id="A0ABD1G282"/>
<sequence>MQSPNSILHTTKTPTKNNHHKTLASQPRSHGSTTQACAACKYQRRKCASDCILAPYFPHDRQPQFLNAHRLFGVSNIVKIVAGLNQPEKDHAMRTIIFQSDARASDPVGGCYRIIRDLEHQINLAKAELEIVLHHLALCRAAAQQEGPPPEDEQGWREQYGTEEDVAAVGDLNSWGCMGGGGDAHAHAHAESTSSSFPHDDHRHARKCSLEDCNDDMIRPIFDRLVCDDVRDDEFELDSNGNIIPRNITNSPEKAVIKEDDECFSYIQDHQDLKAAATIFSLTNCDL</sequence>
<protein>
    <submittedName>
        <fullName evidence="4">LOB domain-containing protein 28-like</fullName>
    </submittedName>
</protein>
<dbReference type="PANTHER" id="PTHR31301:SF67">
    <property type="entry name" value="LOB DOMAIN-CONTAINING PROTEIN 22"/>
    <property type="match status" value="1"/>
</dbReference>
<gene>
    <name evidence="4" type="ORF">AAHA92_26955</name>
</gene>
<reference evidence="4 5" key="1">
    <citation type="submission" date="2024-06" db="EMBL/GenBank/DDBJ databases">
        <title>A chromosome level genome sequence of Diviner's sage (Salvia divinorum).</title>
        <authorList>
            <person name="Ford S.A."/>
            <person name="Ro D.-K."/>
            <person name="Ness R.W."/>
            <person name="Phillips M.A."/>
        </authorList>
    </citation>
    <scope>NUCLEOTIDE SEQUENCE [LARGE SCALE GENOMIC DNA]</scope>
    <source>
        <strain evidence="4">SAF-2024a</strain>
        <tissue evidence="4">Leaf</tissue>
    </source>
</reference>
<feature type="region of interest" description="Disordered" evidence="2">
    <location>
        <begin position="1"/>
        <end position="31"/>
    </location>
</feature>
<dbReference type="PROSITE" id="PS50891">
    <property type="entry name" value="LOB"/>
    <property type="match status" value="1"/>
</dbReference>
<dbReference type="PANTHER" id="PTHR31301">
    <property type="entry name" value="LOB DOMAIN-CONTAINING PROTEIN 4-RELATED"/>
    <property type="match status" value="1"/>
</dbReference>
<evidence type="ECO:0000313" key="4">
    <source>
        <dbReference type="EMBL" id="KAL1538182.1"/>
    </source>
</evidence>
<dbReference type="Proteomes" id="UP001567538">
    <property type="component" value="Unassembled WGS sequence"/>
</dbReference>
<accession>A0ABD1G282</accession>
<comment type="similarity">
    <text evidence="1">Belongs to the LOB domain-containing protein family.</text>
</comment>
<keyword evidence="5" id="KW-1185">Reference proteome</keyword>
<evidence type="ECO:0000259" key="3">
    <source>
        <dbReference type="PROSITE" id="PS50891"/>
    </source>
</evidence>